<evidence type="ECO:0000256" key="6">
    <source>
        <dbReference type="ARBA" id="ARBA00023136"/>
    </source>
</evidence>
<feature type="domain" description="Cytochrome b561" evidence="9">
    <location>
        <begin position="1"/>
        <end position="195"/>
    </location>
</feature>
<reference evidence="10" key="1">
    <citation type="submission" date="2021-02" db="EMBL/GenBank/DDBJ databases">
        <authorList>
            <person name="Nowell W R."/>
        </authorList>
    </citation>
    <scope>NUCLEOTIDE SEQUENCE</scope>
</reference>
<dbReference type="PANTHER" id="PTHR23130">
    <property type="entry name" value="CYTOCHROME B561 AND DOMON DOMAIN-CONTAINING PROTEIN"/>
    <property type="match status" value="1"/>
</dbReference>
<feature type="transmembrane region" description="Helical" evidence="8">
    <location>
        <begin position="171"/>
        <end position="195"/>
    </location>
</feature>
<evidence type="ECO:0000256" key="8">
    <source>
        <dbReference type="SAM" id="Phobius"/>
    </source>
</evidence>
<dbReference type="PROSITE" id="PS50939">
    <property type="entry name" value="CYTOCHROME_B561"/>
    <property type="match status" value="1"/>
</dbReference>
<dbReference type="Proteomes" id="UP000663852">
    <property type="component" value="Unassembled WGS sequence"/>
</dbReference>
<comment type="caution">
    <text evidence="10">The sequence shown here is derived from an EMBL/GenBank/DDBJ whole genome shotgun (WGS) entry which is preliminary data.</text>
</comment>
<keyword evidence="12" id="KW-1185">Reference proteome</keyword>
<keyword evidence="6 8" id="KW-0472">Membrane</keyword>
<keyword evidence="3 8" id="KW-0812">Transmembrane</keyword>
<sequence length="265" mass="30235">MSTTTIPDSDNSTSQEDNRLAYAHGTVMTITWMVFASTGILFARYGRLLRIGSKRKILGEFIWFQAHRLTLSLAAFSTLLGFFLVLAQATGSWVNLDDDGPYVVAHSILGIIIVGFALIQIWMALFRCHPTTRFRFIFNWLHRSVGLLAFVLSIPTIFLIISTLTNYQSGLYIVMSIWTGWTVFIFGLLEILTYLNQRNSTSSSEHTYRTDREYELRPSSSISNNNTDNDQEDRFNQMKLILLGIYVIIAIALVIPFIVLIWQQN</sequence>
<dbReference type="GO" id="GO:0016020">
    <property type="term" value="C:membrane"/>
    <property type="evidence" value="ECO:0007669"/>
    <property type="project" value="UniProtKB-SubCell"/>
</dbReference>
<feature type="compositionally biased region" description="Low complexity" evidence="7">
    <location>
        <begin position="219"/>
        <end position="228"/>
    </location>
</feature>
<protein>
    <recommendedName>
        <fullName evidence="9">Cytochrome b561 domain-containing protein</fullName>
    </recommendedName>
</protein>
<evidence type="ECO:0000313" key="10">
    <source>
        <dbReference type="EMBL" id="CAF1370340.1"/>
    </source>
</evidence>
<dbReference type="PANTHER" id="PTHR23130:SF171">
    <property type="entry name" value="OS01G0895300 PROTEIN"/>
    <property type="match status" value="1"/>
</dbReference>
<proteinExistence type="predicted"/>
<dbReference type="InterPro" id="IPR006593">
    <property type="entry name" value="Cyt_b561/ferric_Rdtase_TM"/>
</dbReference>
<evidence type="ECO:0000313" key="12">
    <source>
        <dbReference type="Proteomes" id="UP000663828"/>
    </source>
</evidence>
<evidence type="ECO:0000256" key="2">
    <source>
        <dbReference type="ARBA" id="ARBA00022448"/>
    </source>
</evidence>
<dbReference type="Proteomes" id="UP000663828">
    <property type="component" value="Unassembled WGS sequence"/>
</dbReference>
<evidence type="ECO:0000313" key="11">
    <source>
        <dbReference type="EMBL" id="CAF1599225.1"/>
    </source>
</evidence>
<feature type="transmembrane region" description="Helical" evidence="8">
    <location>
        <begin position="145"/>
        <end position="165"/>
    </location>
</feature>
<dbReference type="EMBL" id="CAJNOJ010000286">
    <property type="protein sequence ID" value="CAF1370340.1"/>
    <property type="molecule type" value="Genomic_DNA"/>
</dbReference>
<feature type="transmembrane region" description="Helical" evidence="8">
    <location>
        <begin position="66"/>
        <end position="90"/>
    </location>
</feature>
<comment type="subcellular location">
    <subcellularLocation>
        <location evidence="1">Membrane</location>
    </subcellularLocation>
</comment>
<evidence type="ECO:0000256" key="5">
    <source>
        <dbReference type="ARBA" id="ARBA00022989"/>
    </source>
</evidence>
<keyword evidence="2" id="KW-0813">Transport</keyword>
<dbReference type="EMBL" id="CAJNOR010006590">
    <property type="protein sequence ID" value="CAF1599225.1"/>
    <property type="molecule type" value="Genomic_DNA"/>
</dbReference>
<feature type="transmembrane region" description="Helical" evidence="8">
    <location>
        <begin position="20"/>
        <end position="45"/>
    </location>
</feature>
<dbReference type="CDD" id="cd08760">
    <property type="entry name" value="Cyt_b561_FRRS1_like"/>
    <property type="match status" value="1"/>
</dbReference>
<name>A0A815J083_ADIRI</name>
<evidence type="ECO:0000259" key="9">
    <source>
        <dbReference type="PROSITE" id="PS50939"/>
    </source>
</evidence>
<dbReference type="SMART" id="SM00665">
    <property type="entry name" value="B561"/>
    <property type="match status" value="1"/>
</dbReference>
<dbReference type="Gene3D" id="1.20.120.1770">
    <property type="match status" value="1"/>
</dbReference>
<evidence type="ECO:0000256" key="3">
    <source>
        <dbReference type="ARBA" id="ARBA00022692"/>
    </source>
</evidence>
<evidence type="ECO:0000256" key="1">
    <source>
        <dbReference type="ARBA" id="ARBA00004370"/>
    </source>
</evidence>
<feature type="compositionally biased region" description="Basic and acidic residues" evidence="7">
    <location>
        <begin position="206"/>
        <end position="216"/>
    </location>
</feature>
<feature type="transmembrane region" description="Helical" evidence="8">
    <location>
        <begin position="240"/>
        <end position="262"/>
    </location>
</feature>
<evidence type="ECO:0000256" key="4">
    <source>
        <dbReference type="ARBA" id="ARBA00022982"/>
    </source>
</evidence>
<organism evidence="10 13">
    <name type="scientific">Adineta ricciae</name>
    <name type="common">Rotifer</name>
    <dbReference type="NCBI Taxonomy" id="249248"/>
    <lineage>
        <taxon>Eukaryota</taxon>
        <taxon>Metazoa</taxon>
        <taxon>Spiralia</taxon>
        <taxon>Gnathifera</taxon>
        <taxon>Rotifera</taxon>
        <taxon>Eurotatoria</taxon>
        <taxon>Bdelloidea</taxon>
        <taxon>Adinetida</taxon>
        <taxon>Adinetidae</taxon>
        <taxon>Adineta</taxon>
    </lineage>
</organism>
<keyword evidence="4" id="KW-0249">Electron transport</keyword>
<evidence type="ECO:0000256" key="7">
    <source>
        <dbReference type="SAM" id="MobiDB-lite"/>
    </source>
</evidence>
<dbReference type="OrthoDB" id="2419613at2759"/>
<keyword evidence="5 8" id="KW-1133">Transmembrane helix</keyword>
<gene>
    <name evidence="10" type="ORF">EDS130_LOCUS34337</name>
    <name evidence="11" type="ORF">XAT740_LOCUS47486</name>
</gene>
<feature type="region of interest" description="Disordered" evidence="7">
    <location>
        <begin position="206"/>
        <end position="230"/>
    </location>
</feature>
<evidence type="ECO:0000313" key="13">
    <source>
        <dbReference type="Proteomes" id="UP000663852"/>
    </source>
</evidence>
<accession>A0A815J083</accession>
<feature type="transmembrane region" description="Helical" evidence="8">
    <location>
        <begin position="102"/>
        <end position="125"/>
    </location>
</feature>
<dbReference type="AlphaFoldDB" id="A0A815J083"/>